<dbReference type="AlphaFoldDB" id="A0A507BSD6"/>
<sequence length="119" mass="12927">MMVAARMHGGGTKLWTQTAQTFHGTVNVHIQGAFTTHQTQSVTMEPKALEAMSQSIIGVQTAIECLRALIEKSGAAHAPSIQSNAGDAEVNALKEENAKLQMRIRVLLRTIDEMEANKQ</sequence>
<keyword evidence="1" id="KW-0175">Coiled coil</keyword>
<name>A0A507BSD6_9FUNG</name>
<keyword evidence="3" id="KW-1185">Reference proteome</keyword>
<dbReference type="EMBL" id="QEAN01000698">
    <property type="protein sequence ID" value="TPX30281.1"/>
    <property type="molecule type" value="Genomic_DNA"/>
</dbReference>
<organism evidence="2 3">
    <name type="scientific">Synchytrium endobioticum</name>
    <dbReference type="NCBI Taxonomy" id="286115"/>
    <lineage>
        <taxon>Eukaryota</taxon>
        <taxon>Fungi</taxon>
        <taxon>Fungi incertae sedis</taxon>
        <taxon>Chytridiomycota</taxon>
        <taxon>Chytridiomycota incertae sedis</taxon>
        <taxon>Chytridiomycetes</taxon>
        <taxon>Synchytriales</taxon>
        <taxon>Synchytriaceae</taxon>
        <taxon>Synchytrium</taxon>
    </lineage>
</organism>
<comment type="caution">
    <text evidence="2">The sequence shown here is derived from an EMBL/GenBank/DDBJ whole genome shotgun (WGS) entry which is preliminary data.</text>
</comment>
<evidence type="ECO:0000313" key="3">
    <source>
        <dbReference type="Proteomes" id="UP000317494"/>
    </source>
</evidence>
<evidence type="ECO:0000313" key="2">
    <source>
        <dbReference type="EMBL" id="TPX30281.1"/>
    </source>
</evidence>
<accession>A0A507BSD6</accession>
<gene>
    <name evidence="2" type="ORF">SeMB42_g07938</name>
</gene>
<feature type="coiled-coil region" evidence="1">
    <location>
        <begin position="90"/>
        <end position="117"/>
    </location>
</feature>
<evidence type="ECO:0000256" key="1">
    <source>
        <dbReference type="SAM" id="Coils"/>
    </source>
</evidence>
<dbReference type="VEuPathDB" id="FungiDB:SeMB42_g07938"/>
<protein>
    <submittedName>
        <fullName evidence="2">Uncharacterized protein</fullName>
    </submittedName>
</protein>
<proteinExistence type="predicted"/>
<dbReference type="Proteomes" id="UP000317494">
    <property type="component" value="Unassembled WGS sequence"/>
</dbReference>
<reference evidence="2 3" key="1">
    <citation type="journal article" date="2019" name="Sci. Rep.">
        <title>Comparative genomics of chytrid fungi reveal insights into the obligate biotrophic and pathogenic lifestyle of Synchytrium endobioticum.</title>
        <authorList>
            <person name="van de Vossenberg B.T.L.H."/>
            <person name="Warris S."/>
            <person name="Nguyen H.D.T."/>
            <person name="van Gent-Pelzer M.P.E."/>
            <person name="Joly D.L."/>
            <person name="van de Geest H.C."/>
            <person name="Bonants P.J.M."/>
            <person name="Smith D.S."/>
            <person name="Levesque C.A."/>
            <person name="van der Lee T.A.J."/>
        </authorList>
    </citation>
    <scope>NUCLEOTIDE SEQUENCE [LARGE SCALE GENOMIC DNA]</scope>
    <source>
        <strain evidence="2 3">MB42</strain>
    </source>
</reference>